<organism evidence="6 7">
    <name type="scientific">Rotaria magnacalcarata</name>
    <dbReference type="NCBI Taxonomy" id="392030"/>
    <lineage>
        <taxon>Eukaryota</taxon>
        <taxon>Metazoa</taxon>
        <taxon>Spiralia</taxon>
        <taxon>Gnathifera</taxon>
        <taxon>Rotifera</taxon>
        <taxon>Eurotatoria</taxon>
        <taxon>Bdelloidea</taxon>
        <taxon>Philodinida</taxon>
        <taxon>Philodinidae</taxon>
        <taxon>Rotaria</taxon>
    </lineage>
</organism>
<evidence type="ECO:0000313" key="7">
    <source>
        <dbReference type="Proteomes" id="UP000663842"/>
    </source>
</evidence>
<dbReference type="Proteomes" id="UP000663842">
    <property type="component" value="Unassembled WGS sequence"/>
</dbReference>
<dbReference type="PANTHER" id="PTHR10492">
    <property type="match status" value="1"/>
</dbReference>
<evidence type="ECO:0000259" key="4">
    <source>
        <dbReference type="Pfam" id="PF14214"/>
    </source>
</evidence>
<keyword evidence="1" id="KW-0067">ATP-binding</keyword>
<keyword evidence="1" id="KW-0378">Hydrolase</keyword>
<dbReference type="Pfam" id="PF05970">
    <property type="entry name" value="PIF1"/>
    <property type="match status" value="1"/>
</dbReference>
<feature type="region of interest" description="Disordered" evidence="2">
    <location>
        <begin position="1"/>
        <end position="27"/>
    </location>
</feature>
<dbReference type="Pfam" id="PF14214">
    <property type="entry name" value="Helitron_like_N"/>
    <property type="match status" value="1"/>
</dbReference>
<evidence type="ECO:0000259" key="5">
    <source>
        <dbReference type="Pfam" id="PF21530"/>
    </source>
</evidence>
<dbReference type="InterPro" id="IPR010285">
    <property type="entry name" value="DNA_helicase_pif1-like_DEAD"/>
</dbReference>
<feature type="compositionally biased region" description="Basic and acidic residues" evidence="2">
    <location>
        <begin position="14"/>
        <end position="23"/>
    </location>
</feature>
<dbReference type="GO" id="GO:0006310">
    <property type="term" value="P:DNA recombination"/>
    <property type="evidence" value="ECO:0007669"/>
    <property type="project" value="UniProtKB-KW"/>
</dbReference>
<comment type="cofactor">
    <cofactor evidence="1">
        <name>Mg(2+)</name>
        <dbReference type="ChEBI" id="CHEBI:18420"/>
    </cofactor>
</comment>
<sequence length="940" mass="107018">MVASRAAESPEQWQTRREDDRTRRSTSRAARWAFMEREAFQYDPTKNYDNHCQLYIERMTEIYSYCDAFKWPGEAPGMCCSNGKVKLPSLRLPPEPLESLMSGTTATSKHFLENIRKYNSCFQMTSFGATSETDPTTGMPVDRKKVSAMDFYAYRIMMRTGAVNHILRCRQLFHQFIVDMYTKIESERLWFIRLNQNKLRVDEYIHLRDAIANDGNTDNLDQLVILPSTFTRSPRHMHEYTQDAMTYVKNYGRPDLFVTFTRNATWEEIQEELLDGQNPFDRHDLLARVFRQKLIKLMNIITKSHVFRPTRCWMYSIEWQKRGLPHAHILIWLKEKIKPDEIDSVISAALPDRQQDPRLFQIIVKKHDSWAFRKVFKRRVQGTIVPGYPNIRATNALGRVYTGLPNNFECFFLQLLLHTIRGPTSFEALGTVNGRICATFREACQLIDLLEDDAQWDATITEAATIQSPARLRNLFVIILLACGPSNPEKLWESYKEGLTEDILIQARRENPGLVLNYTPDMFNQTLIILEDKALAMAGKDLKQLGLPTPQTTLGDRLTREILRETSYDLNDLNKYISRNEPLLLPNQRAAHNAILDRINRNVGEIIFLDAPGGTGKTFVINLLLAKIRQQSKIAIAVASSGIAATLLHGGRTAHSTLKLPLNLTQCEAPLDNISKGTGEAKVLQECKLIVWDECTMAHKQALEARDRTLQYLRGNGKFMGGAVLLLAGDFRQTLPVIPKGTMADELKACWKASYLCRHVHKLELKTNMRVHLQGDAAAGQYAQQLLSLGDGKIAADPTTGLITIPNNFCNIVDSIETFKTSVFPDIRRCFNDHKWLCERAILAPKNDSVNDINLQIQQQLPGVDVSYKSIDTVVDIDQAVQYPIEFLNSLEPPGMPPHSLVFKVVSPIMLLRNLHSPKLSNGTRFCVKNLMLHVIEATI</sequence>
<feature type="domain" description="DNA helicase Pif1-like DEAD-box helicase" evidence="3">
    <location>
        <begin position="586"/>
        <end position="796"/>
    </location>
</feature>
<protein>
    <recommendedName>
        <fullName evidence="1">ATP-dependent DNA helicase</fullName>
        <ecNumber evidence="1">5.6.2.3</ecNumber>
    </recommendedName>
</protein>
<dbReference type="AlphaFoldDB" id="A0A819YD78"/>
<accession>A0A819YD78</accession>
<comment type="catalytic activity">
    <reaction evidence="1">
        <text>ATP + H2O = ADP + phosphate + H(+)</text>
        <dbReference type="Rhea" id="RHEA:13065"/>
        <dbReference type="ChEBI" id="CHEBI:15377"/>
        <dbReference type="ChEBI" id="CHEBI:15378"/>
        <dbReference type="ChEBI" id="CHEBI:30616"/>
        <dbReference type="ChEBI" id="CHEBI:43474"/>
        <dbReference type="ChEBI" id="CHEBI:456216"/>
        <dbReference type="EC" id="5.6.2.3"/>
    </reaction>
</comment>
<dbReference type="InterPro" id="IPR049163">
    <property type="entry name" value="Pif1-like_2B_dom"/>
</dbReference>
<keyword evidence="1" id="KW-0234">DNA repair</keyword>
<dbReference type="Gene3D" id="3.40.50.300">
    <property type="entry name" value="P-loop containing nucleotide triphosphate hydrolases"/>
    <property type="match status" value="1"/>
</dbReference>
<reference evidence="6" key="1">
    <citation type="submission" date="2021-02" db="EMBL/GenBank/DDBJ databases">
        <authorList>
            <person name="Nowell W R."/>
        </authorList>
    </citation>
    <scope>NUCLEOTIDE SEQUENCE</scope>
</reference>
<keyword evidence="1" id="KW-0233">DNA recombination</keyword>
<feature type="domain" description="Helitron helicase-like" evidence="4">
    <location>
        <begin position="151"/>
        <end position="331"/>
    </location>
</feature>
<keyword evidence="1" id="KW-0347">Helicase</keyword>
<comment type="caution">
    <text evidence="6">The sequence shown here is derived from an EMBL/GenBank/DDBJ whole genome shotgun (WGS) entry which is preliminary data.</text>
</comment>
<name>A0A819YD78_9BILA</name>
<dbReference type="PANTHER" id="PTHR10492:SF57">
    <property type="entry name" value="ATP-DEPENDENT DNA HELICASE"/>
    <property type="match status" value="1"/>
</dbReference>
<dbReference type="SUPFAM" id="SSF52540">
    <property type="entry name" value="P-loop containing nucleoside triphosphate hydrolases"/>
    <property type="match status" value="2"/>
</dbReference>
<dbReference type="InterPro" id="IPR025476">
    <property type="entry name" value="Helitron_helicase-like"/>
</dbReference>
<dbReference type="InterPro" id="IPR027417">
    <property type="entry name" value="P-loop_NTPase"/>
</dbReference>
<feature type="domain" description="DNA helicase Pif1-like 2B" evidence="5">
    <location>
        <begin position="886"/>
        <end position="931"/>
    </location>
</feature>
<gene>
    <name evidence="6" type="ORF">UXM345_LOCUS25506</name>
</gene>
<dbReference type="EMBL" id="CAJOBF010004927">
    <property type="protein sequence ID" value="CAF4157773.1"/>
    <property type="molecule type" value="Genomic_DNA"/>
</dbReference>
<dbReference type="GO" id="GO:0000723">
    <property type="term" value="P:telomere maintenance"/>
    <property type="evidence" value="ECO:0007669"/>
    <property type="project" value="InterPro"/>
</dbReference>
<evidence type="ECO:0000256" key="1">
    <source>
        <dbReference type="RuleBase" id="RU363044"/>
    </source>
</evidence>
<dbReference type="Pfam" id="PF21530">
    <property type="entry name" value="Pif1_2B_dom"/>
    <property type="match status" value="1"/>
</dbReference>
<keyword evidence="1" id="KW-0227">DNA damage</keyword>
<evidence type="ECO:0000259" key="3">
    <source>
        <dbReference type="Pfam" id="PF05970"/>
    </source>
</evidence>
<evidence type="ECO:0000256" key="2">
    <source>
        <dbReference type="SAM" id="MobiDB-lite"/>
    </source>
</evidence>
<dbReference type="GO" id="GO:0043139">
    <property type="term" value="F:5'-3' DNA helicase activity"/>
    <property type="evidence" value="ECO:0007669"/>
    <property type="project" value="UniProtKB-EC"/>
</dbReference>
<comment type="similarity">
    <text evidence="1">Belongs to the helicase family.</text>
</comment>
<evidence type="ECO:0000313" key="6">
    <source>
        <dbReference type="EMBL" id="CAF4157773.1"/>
    </source>
</evidence>
<dbReference type="EC" id="5.6.2.3" evidence="1"/>
<proteinExistence type="inferred from homology"/>
<dbReference type="GO" id="GO:0006281">
    <property type="term" value="P:DNA repair"/>
    <property type="evidence" value="ECO:0007669"/>
    <property type="project" value="UniProtKB-KW"/>
</dbReference>
<keyword evidence="1" id="KW-0547">Nucleotide-binding</keyword>
<dbReference type="GO" id="GO:0005524">
    <property type="term" value="F:ATP binding"/>
    <property type="evidence" value="ECO:0007669"/>
    <property type="project" value="UniProtKB-KW"/>
</dbReference>
<dbReference type="GO" id="GO:0016787">
    <property type="term" value="F:hydrolase activity"/>
    <property type="evidence" value="ECO:0007669"/>
    <property type="project" value="UniProtKB-KW"/>
</dbReference>